<evidence type="ECO:0000313" key="4">
    <source>
        <dbReference type="EMBL" id="GAA4004329.1"/>
    </source>
</evidence>
<dbReference type="InterPro" id="IPR002068">
    <property type="entry name" value="A-crystallin/Hsp20_dom"/>
</dbReference>
<dbReference type="InterPro" id="IPR008978">
    <property type="entry name" value="HSP20-like_chaperone"/>
</dbReference>
<comment type="similarity">
    <text evidence="1 2">Belongs to the small heat shock protein (HSP20) family.</text>
</comment>
<dbReference type="Pfam" id="PF00011">
    <property type="entry name" value="HSP20"/>
    <property type="match status" value="1"/>
</dbReference>
<dbReference type="SUPFAM" id="SSF49764">
    <property type="entry name" value="HSP20-like chaperones"/>
    <property type="match status" value="1"/>
</dbReference>
<feature type="domain" description="SHSP" evidence="3">
    <location>
        <begin position="41"/>
        <end position="140"/>
    </location>
</feature>
<name>A0ABP7RZ40_9BURK</name>
<organism evidence="4 5">
    <name type="scientific">Comamonas faecalis</name>
    <dbReference type="NCBI Taxonomy" id="1387849"/>
    <lineage>
        <taxon>Bacteria</taxon>
        <taxon>Pseudomonadati</taxon>
        <taxon>Pseudomonadota</taxon>
        <taxon>Betaproteobacteria</taxon>
        <taxon>Burkholderiales</taxon>
        <taxon>Comamonadaceae</taxon>
        <taxon>Comamonas</taxon>
    </lineage>
</organism>
<evidence type="ECO:0000256" key="1">
    <source>
        <dbReference type="PROSITE-ProRule" id="PRU00285"/>
    </source>
</evidence>
<protein>
    <submittedName>
        <fullName evidence="4">Hsp20/alpha crystallin family protein</fullName>
    </submittedName>
</protein>
<evidence type="ECO:0000256" key="2">
    <source>
        <dbReference type="RuleBase" id="RU003616"/>
    </source>
</evidence>
<dbReference type="PROSITE" id="PS01031">
    <property type="entry name" value="SHSP"/>
    <property type="match status" value="1"/>
</dbReference>
<sequence length="140" mass="16067">MLWKRTMKRHDDSSDWMWSNALTAFDQMERLHRELFQPRCTQALCWEPPADILETTHELLIYVALPGVDARDVRAVIDQGALVVSGHRVLPQALRTAVIHRLELPQGRFERRIPLPAGRYSAADVTSDRGCLVIRLEKTP</sequence>
<gene>
    <name evidence="4" type="ORF">GCM10022279_30340</name>
</gene>
<evidence type="ECO:0000259" key="3">
    <source>
        <dbReference type="PROSITE" id="PS01031"/>
    </source>
</evidence>
<keyword evidence="5" id="KW-1185">Reference proteome</keyword>
<proteinExistence type="inferred from homology"/>
<dbReference type="Gene3D" id="2.60.40.790">
    <property type="match status" value="1"/>
</dbReference>
<evidence type="ECO:0000313" key="5">
    <source>
        <dbReference type="Proteomes" id="UP001501627"/>
    </source>
</evidence>
<comment type="caution">
    <text evidence="4">The sequence shown here is derived from an EMBL/GenBank/DDBJ whole genome shotgun (WGS) entry which is preliminary data.</text>
</comment>
<dbReference type="Proteomes" id="UP001501627">
    <property type="component" value="Unassembled WGS sequence"/>
</dbReference>
<dbReference type="CDD" id="cd06464">
    <property type="entry name" value="ACD_sHsps-like"/>
    <property type="match status" value="1"/>
</dbReference>
<reference evidence="5" key="1">
    <citation type="journal article" date="2019" name="Int. J. Syst. Evol. Microbiol.">
        <title>The Global Catalogue of Microorganisms (GCM) 10K type strain sequencing project: providing services to taxonomists for standard genome sequencing and annotation.</title>
        <authorList>
            <consortium name="The Broad Institute Genomics Platform"/>
            <consortium name="The Broad Institute Genome Sequencing Center for Infectious Disease"/>
            <person name="Wu L."/>
            <person name="Ma J."/>
        </authorList>
    </citation>
    <scope>NUCLEOTIDE SEQUENCE [LARGE SCALE GENOMIC DNA]</scope>
    <source>
        <strain evidence="5">JCM 17561</strain>
    </source>
</reference>
<accession>A0ABP7RZ40</accession>
<dbReference type="EMBL" id="BAABBP010000038">
    <property type="protein sequence ID" value="GAA4004329.1"/>
    <property type="molecule type" value="Genomic_DNA"/>
</dbReference>